<dbReference type="GO" id="GO:0044695">
    <property type="term" value="C:Dsc E3 ubiquitin ligase complex"/>
    <property type="evidence" value="ECO:0007669"/>
    <property type="project" value="InterPro"/>
</dbReference>
<dbReference type="EMBL" id="JAACJN010000026">
    <property type="protein sequence ID" value="KAF5388837.1"/>
    <property type="molecule type" value="Genomic_DNA"/>
</dbReference>
<dbReference type="PANTHER" id="PTHR28049:SF1">
    <property type="entry name" value="DSC E3 UBIQUITIN LIGASE COMPLEX SUBUNIT 3"/>
    <property type="match status" value="1"/>
</dbReference>
<keyword evidence="5" id="KW-1185">Reference proteome</keyword>
<evidence type="ECO:0000259" key="3">
    <source>
        <dbReference type="PROSITE" id="PS50053"/>
    </source>
</evidence>
<evidence type="ECO:0000313" key="5">
    <source>
        <dbReference type="Proteomes" id="UP000518752"/>
    </source>
</evidence>
<accession>A0A8H5MCE1</accession>
<comment type="caution">
    <text evidence="4">The sequence shown here is derived from an EMBL/GenBank/DDBJ whole genome shotgun (WGS) entry which is preliminary data.</text>
</comment>
<keyword evidence="2" id="KW-0472">Membrane</keyword>
<dbReference type="SUPFAM" id="SSF54236">
    <property type="entry name" value="Ubiquitin-like"/>
    <property type="match status" value="1"/>
</dbReference>
<evidence type="ECO:0000256" key="1">
    <source>
        <dbReference type="SAM" id="MobiDB-lite"/>
    </source>
</evidence>
<evidence type="ECO:0000256" key="2">
    <source>
        <dbReference type="SAM" id="Phobius"/>
    </source>
</evidence>
<feature type="transmembrane region" description="Helical" evidence="2">
    <location>
        <begin position="255"/>
        <end position="276"/>
    </location>
</feature>
<dbReference type="InterPro" id="IPR045226">
    <property type="entry name" value="Dsc3"/>
</dbReference>
<dbReference type="Gene3D" id="3.10.20.90">
    <property type="entry name" value="Phosphatidylinositol 3-kinase Catalytic Subunit, Chain A, domain 1"/>
    <property type="match status" value="1"/>
</dbReference>
<feature type="transmembrane region" description="Helical" evidence="2">
    <location>
        <begin position="209"/>
        <end position="226"/>
    </location>
</feature>
<gene>
    <name evidence="4" type="ORF">D9757_005600</name>
</gene>
<sequence length="279" mass="31349">MNDSQTLSEKAKGKQKAIDPLLSETSDNYLPGPSTQTSRTFTVRFTEDAPDLEVSVNEQDTIRDVKRTIRLERPQLKDRRLRLIHSGKLLADATSVSSWIKSIDAQQHKLEDGIGSASSIPAWLHCSVSQIQPARGFDRLAPLGFTEEEIAGIRRQFHSQSTSNFLDDQDFDLDEDYDEHARALEEQWIDSLDNSDISLSNSSNSNSPAMIGIIIGFFFPFIPAFINGNKPSQPIFWEDGTENRSTESVVFSRTIQFGLVAGFLVNILFGMWRFLLDTS</sequence>
<dbReference type="Proteomes" id="UP000518752">
    <property type="component" value="Unassembled WGS sequence"/>
</dbReference>
<dbReference type="GO" id="GO:0005783">
    <property type="term" value="C:endoplasmic reticulum"/>
    <property type="evidence" value="ECO:0007669"/>
    <property type="project" value="TreeGrafter"/>
</dbReference>
<dbReference type="InterPro" id="IPR029071">
    <property type="entry name" value="Ubiquitin-like_domsf"/>
</dbReference>
<feature type="domain" description="Ubiquitin-like" evidence="3">
    <location>
        <begin position="39"/>
        <end position="98"/>
    </location>
</feature>
<dbReference type="PROSITE" id="PS50053">
    <property type="entry name" value="UBIQUITIN_2"/>
    <property type="match status" value="1"/>
</dbReference>
<dbReference type="InterPro" id="IPR000626">
    <property type="entry name" value="Ubiquitin-like_dom"/>
</dbReference>
<dbReference type="Pfam" id="PF13373">
    <property type="entry name" value="Dsc3_C"/>
    <property type="match status" value="1"/>
</dbReference>
<keyword evidence="2" id="KW-1133">Transmembrane helix</keyword>
<dbReference type="PANTHER" id="PTHR28049">
    <property type="entry name" value="TRANSMEMBRANE PROTEIN YOR223W"/>
    <property type="match status" value="1"/>
</dbReference>
<dbReference type="InterPro" id="IPR019413">
    <property type="entry name" value="Dsc3_ub-like_dom"/>
</dbReference>
<dbReference type="Pfam" id="PF10302">
    <property type="entry name" value="Dsc3_N"/>
    <property type="match status" value="1"/>
</dbReference>
<feature type="region of interest" description="Disordered" evidence="1">
    <location>
        <begin position="1"/>
        <end position="36"/>
    </location>
</feature>
<name>A0A8H5MCE1_9AGAR</name>
<dbReference type="OrthoDB" id="2556122at2759"/>
<feature type="compositionally biased region" description="Polar residues" evidence="1">
    <location>
        <begin position="23"/>
        <end position="36"/>
    </location>
</feature>
<keyword evidence="2" id="KW-0812">Transmembrane</keyword>
<organism evidence="4 5">
    <name type="scientific">Collybiopsis confluens</name>
    <dbReference type="NCBI Taxonomy" id="2823264"/>
    <lineage>
        <taxon>Eukaryota</taxon>
        <taxon>Fungi</taxon>
        <taxon>Dikarya</taxon>
        <taxon>Basidiomycota</taxon>
        <taxon>Agaricomycotina</taxon>
        <taxon>Agaricomycetes</taxon>
        <taxon>Agaricomycetidae</taxon>
        <taxon>Agaricales</taxon>
        <taxon>Marasmiineae</taxon>
        <taxon>Omphalotaceae</taxon>
        <taxon>Collybiopsis</taxon>
    </lineage>
</organism>
<protein>
    <recommendedName>
        <fullName evidence="3">Ubiquitin-like domain-containing protein</fullName>
    </recommendedName>
</protein>
<reference evidence="4 5" key="1">
    <citation type="journal article" date="2020" name="ISME J.">
        <title>Uncovering the hidden diversity of litter-decomposition mechanisms in mushroom-forming fungi.</title>
        <authorList>
            <person name="Floudas D."/>
            <person name="Bentzer J."/>
            <person name="Ahren D."/>
            <person name="Johansson T."/>
            <person name="Persson P."/>
            <person name="Tunlid A."/>
        </authorList>
    </citation>
    <scope>NUCLEOTIDE SEQUENCE [LARGE SCALE GENOMIC DNA]</scope>
    <source>
        <strain evidence="4 5">CBS 406.79</strain>
    </source>
</reference>
<proteinExistence type="predicted"/>
<dbReference type="AlphaFoldDB" id="A0A8H5MCE1"/>
<dbReference type="InterPro" id="IPR025390">
    <property type="entry name" value="Dsc3_C"/>
</dbReference>
<evidence type="ECO:0000313" key="4">
    <source>
        <dbReference type="EMBL" id="KAF5388837.1"/>
    </source>
</evidence>